<dbReference type="SUPFAM" id="SSF56784">
    <property type="entry name" value="HAD-like"/>
    <property type="match status" value="1"/>
</dbReference>
<dbReference type="PANTHER" id="PTHR19288">
    <property type="entry name" value="4-NITROPHENYLPHOSPHATASE-RELATED"/>
    <property type="match status" value="1"/>
</dbReference>
<dbReference type="AlphaFoldDB" id="A0A0L6CHS1"/>
<dbReference type="OrthoDB" id="3400930at2"/>
<reference evidence="2" key="1">
    <citation type="submission" date="2015-03" db="EMBL/GenBank/DDBJ databases">
        <title>Luteipulveratus halotolerans sp. nov., a novel actinobacterium (Dermacoccaceae) from Sarawak, Malaysia.</title>
        <authorList>
            <person name="Juboi H."/>
            <person name="Basik A."/>
            <person name="Shamsul S.S."/>
            <person name="Arnold P."/>
            <person name="Schmitt E.K."/>
            <person name="Sanglier J.-J."/>
            <person name="Yeo T."/>
        </authorList>
    </citation>
    <scope>NUCLEOTIDE SEQUENCE [LARGE SCALE GENOMIC DNA]</scope>
    <source>
        <strain evidence="2">C296001</strain>
    </source>
</reference>
<accession>A0A0L6CHS1</accession>
<proteinExistence type="predicted"/>
<name>A0A0L6CHS1_9MICO</name>
<dbReference type="InterPro" id="IPR006357">
    <property type="entry name" value="HAD-SF_hydro_IIA"/>
</dbReference>
<dbReference type="EMBL" id="LAIR01000002">
    <property type="protein sequence ID" value="KNX37347.1"/>
    <property type="molecule type" value="Genomic_DNA"/>
</dbReference>
<dbReference type="Pfam" id="PF13242">
    <property type="entry name" value="Hydrolase_like"/>
    <property type="match status" value="1"/>
</dbReference>
<evidence type="ECO:0008006" key="3">
    <source>
        <dbReference type="Google" id="ProtNLM"/>
    </source>
</evidence>
<protein>
    <recommendedName>
        <fullName evidence="3">HAD family hydrolase</fullName>
    </recommendedName>
</protein>
<gene>
    <name evidence="1" type="ORF">VV01_09620</name>
</gene>
<dbReference type="InterPro" id="IPR036412">
    <property type="entry name" value="HAD-like_sf"/>
</dbReference>
<dbReference type="PANTHER" id="PTHR19288:SF95">
    <property type="entry name" value="D-GLYCEROL 3-PHOSPHATE PHOSPHATASE"/>
    <property type="match status" value="1"/>
</dbReference>
<dbReference type="STRING" id="1631356.VV01_09620"/>
<dbReference type="Gene3D" id="3.40.50.1000">
    <property type="entry name" value="HAD superfamily/HAD-like"/>
    <property type="match status" value="2"/>
</dbReference>
<dbReference type="Proteomes" id="UP000037397">
    <property type="component" value="Unassembled WGS sequence"/>
</dbReference>
<organism evidence="1 2">
    <name type="scientific">Luteipulveratus halotolerans</name>
    <dbReference type="NCBI Taxonomy" id="1631356"/>
    <lineage>
        <taxon>Bacteria</taxon>
        <taxon>Bacillati</taxon>
        <taxon>Actinomycetota</taxon>
        <taxon>Actinomycetes</taxon>
        <taxon>Micrococcales</taxon>
        <taxon>Dermacoccaceae</taxon>
        <taxon>Luteipulveratus</taxon>
    </lineage>
</organism>
<evidence type="ECO:0000313" key="2">
    <source>
        <dbReference type="Proteomes" id="UP000037397"/>
    </source>
</evidence>
<keyword evidence="2" id="KW-1185">Reference proteome</keyword>
<sequence length="349" mass="35693">MAPVSASTLLSRFEGLVCDLDGVVYAGPTAIPHATAALEQAKGQGVQVVYATNNASRTPQDVAQHLQELGLSVDAGDVVTSATAGAQLLADSLDGGARVLAVGGDGVTEALRAVGLRPVRASGSGDVERPVAVLQGYGAAVTAQDLADAAYAVQDGARWVATNTDRTLPTQRGRAPGNGTLVDAVRAAVDRDPQVVGKPGPAMYERAVAVLRTVPSKVLGIGDRLETDIAGAHAAGLPALLVLTGVHGMVDLVRAAPEQRPEYVVADLRELHSPYAASTSDGSLAARCEGSAVRLVADRGAGAGWSLELSGHPSSVVTLRAALTVLWRAIDDGEIARDDAVTLWRSSVA</sequence>
<dbReference type="GO" id="GO:0016791">
    <property type="term" value="F:phosphatase activity"/>
    <property type="evidence" value="ECO:0007669"/>
    <property type="project" value="TreeGrafter"/>
</dbReference>
<dbReference type="NCBIfam" id="TIGR01460">
    <property type="entry name" value="HAD-SF-IIA"/>
    <property type="match status" value="1"/>
</dbReference>
<dbReference type="Pfam" id="PF13344">
    <property type="entry name" value="Hydrolase_6"/>
    <property type="match status" value="1"/>
</dbReference>
<dbReference type="InterPro" id="IPR023214">
    <property type="entry name" value="HAD_sf"/>
</dbReference>
<comment type="caution">
    <text evidence="1">The sequence shown here is derived from an EMBL/GenBank/DDBJ whole genome shotgun (WGS) entry which is preliminary data.</text>
</comment>
<evidence type="ECO:0000313" key="1">
    <source>
        <dbReference type="EMBL" id="KNX37347.1"/>
    </source>
</evidence>
<dbReference type="GO" id="GO:0005737">
    <property type="term" value="C:cytoplasm"/>
    <property type="evidence" value="ECO:0007669"/>
    <property type="project" value="TreeGrafter"/>
</dbReference>
<dbReference type="PATRIC" id="fig|1631356.3.peg.1874"/>